<dbReference type="PROSITE" id="PS00633">
    <property type="entry name" value="BROMODOMAIN_1"/>
    <property type="match status" value="1"/>
</dbReference>
<proteinExistence type="predicted"/>
<dbReference type="InterPro" id="IPR050935">
    <property type="entry name" value="Bromo_chromatin_reader"/>
</dbReference>
<feature type="compositionally biased region" description="Polar residues" evidence="3">
    <location>
        <begin position="72"/>
        <end position="84"/>
    </location>
</feature>
<reference evidence="5" key="1">
    <citation type="submission" date="2020-05" db="EMBL/GenBank/DDBJ databases">
        <title>Phylogenomic resolution of chytrid fungi.</title>
        <authorList>
            <person name="Stajich J.E."/>
            <person name="Amses K."/>
            <person name="Simmons R."/>
            <person name="Seto K."/>
            <person name="Myers J."/>
            <person name="Bonds A."/>
            <person name="Quandt C.A."/>
            <person name="Barry K."/>
            <person name="Liu P."/>
            <person name="Grigoriev I."/>
            <person name="Longcore J.E."/>
            <person name="James T.Y."/>
        </authorList>
    </citation>
    <scope>NUCLEOTIDE SEQUENCE</scope>
    <source>
        <strain evidence="5">JEL0513</strain>
    </source>
</reference>
<dbReference type="GO" id="GO:0000785">
    <property type="term" value="C:chromatin"/>
    <property type="evidence" value="ECO:0007669"/>
    <property type="project" value="TreeGrafter"/>
</dbReference>
<dbReference type="InterPro" id="IPR018359">
    <property type="entry name" value="Bromodomain_CS"/>
</dbReference>
<keyword evidence="6" id="KW-1185">Reference proteome</keyword>
<sequence>MALSPPTLESGHGISPSSHQSNLQSATEPSEVLTPSMPTKSNSEERIELDPSVVGSSESLLPPSPMSEKATAGQTEANSSSESIFPSDPYSDILFAKPVFYSAPQKPEFEFGKMNEVISDFEQQVLSMPQANFFENKEALLNFKELKACQGLLKTLKKHPSAWPFLTPVDPVAAGAPNYFDIIKTPMDLGTIEKRLQLPHYPSVPAVLSDIQQVFDNCYIFNPPSHTIFSLATHLDKLLDTRVPKIWPTLRWRSVNSGISSTSTATNSSTELIMTASEIKDCKFIIKTIKLHHSAWPFLAPVDPVALGIPSYTEIVKNPMDFGTIEQRLHDTITHYKTTRQFLADVQLVFDNCYLFNPPNHSVCLLGRQVEKYLENQLMKVWPMAQWRGGSVLSAGGSGRAAAAVAAVAFKQEADFNDSDLKRSRTSSQSRQRT</sequence>
<evidence type="ECO:0000256" key="2">
    <source>
        <dbReference type="PROSITE-ProRule" id="PRU00035"/>
    </source>
</evidence>
<protein>
    <recommendedName>
        <fullName evidence="4">Bromo domain-containing protein</fullName>
    </recommendedName>
</protein>
<dbReference type="Proteomes" id="UP001211907">
    <property type="component" value="Unassembled WGS sequence"/>
</dbReference>
<evidence type="ECO:0000259" key="4">
    <source>
        <dbReference type="PROSITE" id="PS50014"/>
    </source>
</evidence>
<evidence type="ECO:0000256" key="1">
    <source>
        <dbReference type="ARBA" id="ARBA00023117"/>
    </source>
</evidence>
<dbReference type="InterPro" id="IPR036427">
    <property type="entry name" value="Bromodomain-like_sf"/>
</dbReference>
<feature type="domain" description="Bromo" evidence="4">
    <location>
        <begin position="290"/>
        <end position="364"/>
    </location>
</feature>
<gene>
    <name evidence="5" type="ORF">HK100_001777</name>
</gene>
<dbReference type="GO" id="GO:0006338">
    <property type="term" value="P:chromatin remodeling"/>
    <property type="evidence" value="ECO:0007669"/>
    <property type="project" value="TreeGrafter"/>
</dbReference>
<evidence type="ECO:0000256" key="3">
    <source>
        <dbReference type="SAM" id="MobiDB-lite"/>
    </source>
</evidence>
<dbReference type="PRINTS" id="PR00503">
    <property type="entry name" value="BROMODOMAIN"/>
</dbReference>
<evidence type="ECO:0000313" key="5">
    <source>
        <dbReference type="EMBL" id="KAJ3114077.1"/>
    </source>
</evidence>
<feature type="non-terminal residue" evidence="5">
    <location>
        <position position="434"/>
    </location>
</feature>
<dbReference type="AlphaFoldDB" id="A0AAD5XEN0"/>
<dbReference type="InterPro" id="IPR001487">
    <property type="entry name" value="Bromodomain"/>
</dbReference>
<feature type="compositionally biased region" description="Low complexity" evidence="3">
    <location>
        <begin position="51"/>
        <end position="61"/>
    </location>
</feature>
<dbReference type="SUPFAM" id="SSF47370">
    <property type="entry name" value="Bromodomain"/>
    <property type="match status" value="2"/>
</dbReference>
<feature type="compositionally biased region" description="Polar residues" evidence="3">
    <location>
        <begin position="15"/>
        <end position="28"/>
    </location>
</feature>
<evidence type="ECO:0000313" key="6">
    <source>
        <dbReference type="Proteomes" id="UP001211907"/>
    </source>
</evidence>
<dbReference type="PROSITE" id="PS50014">
    <property type="entry name" value="BROMODOMAIN_2"/>
    <property type="match status" value="2"/>
</dbReference>
<dbReference type="PANTHER" id="PTHR22880:SF225">
    <property type="entry name" value="BROMODOMAIN-CONTAINING PROTEIN BET-1-RELATED"/>
    <property type="match status" value="1"/>
</dbReference>
<dbReference type="Gene3D" id="1.20.920.10">
    <property type="entry name" value="Bromodomain-like"/>
    <property type="match status" value="2"/>
</dbReference>
<dbReference type="EMBL" id="JADGJH010001397">
    <property type="protein sequence ID" value="KAJ3114077.1"/>
    <property type="molecule type" value="Genomic_DNA"/>
</dbReference>
<dbReference type="SMART" id="SM00297">
    <property type="entry name" value="BROMO"/>
    <property type="match status" value="2"/>
</dbReference>
<dbReference type="PANTHER" id="PTHR22880">
    <property type="entry name" value="FALZ-RELATED BROMODOMAIN-CONTAINING PROTEINS"/>
    <property type="match status" value="1"/>
</dbReference>
<keyword evidence="1 2" id="KW-0103">Bromodomain</keyword>
<accession>A0AAD5XEN0</accession>
<comment type="caution">
    <text evidence="5">The sequence shown here is derived from an EMBL/GenBank/DDBJ whole genome shotgun (WGS) entry which is preliminary data.</text>
</comment>
<feature type="region of interest" description="Disordered" evidence="3">
    <location>
        <begin position="1"/>
        <end position="84"/>
    </location>
</feature>
<dbReference type="GO" id="GO:0006355">
    <property type="term" value="P:regulation of DNA-templated transcription"/>
    <property type="evidence" value="ECO:0007669"/>
    <property type="project" value="TreeGrafter"/>
</dbReference>
<organism evidence="5 6">
    <name type="scientific">Physocladia obscura</name>
    <dbReference type="NCBI Taxonomy" id="109957"/>
    <lineage>
        <taxon>Eukaryota</taxon>
        <taxon>Fungi</taxon>
        <taxon>Fungi incertae sedis</taxon>
        <taxon>Chytridiomycota</taxon>
        <taxon>Chytridiomycota incertae sedis</taxon>
        <taxon>Chytridiomycetes</taxon>
        <taxon>Chytridiales</taxon>
        <taxon>Chytriomycetaceae</taxon>
        <taxon>Physocladia</taxon>
    </lineage>
</organism>
<dbReference type="Pfam" id="PF00439">
    <property type="entry name" value="Bromodomain"/>
    <property type="match status" value="2"/>
</dbReference>
<dbReference type="GO" id="GO:0005634">
    <property type="term" value="C:nucleus"/>
    <property type="evidence" value="ECO:0007669"/>
    <property type="project" value="TreeGrafter"/>
</dbReference>
<feature type="domain" description="Bromo" evidence="4">
    <location>
        <begin position="157"/>
        <end position="229"/>
    </location>
</feature>
<name>A0AAD5XEN0_9FUNG</name>